<keyword evidence="2 5" id="KW-0645">Protease</keyword>
<dbReference type="Gene3D" id="2.60.120.560">
    <property type="entry name" value="Exo-inulinase, domain 1"/>
    <property type="match status" value="1"/>
</dbReference>
<dbReference type="PANTHER" id="PTHR43343">
    <property type="entry name" value="PEPTIDASE S12"/>
    <property type="match status" value="1"/>
</dbReference>
<evidence type="ECO:0000256" key="2">
    <source>
        <dbReference type="ARBA" id="ARBA00022670"/>
    </source>
</evidence>
<dbReference type="Gene3D" id="2.40.10.120">
    <property type="match status" value="1"/>
</dbReference>
<dbReference type="PANTHER" id="PTHR43343:SF3">
    <property type="entry name" value="PROTEASE DO-LIKE 8, CHLOROPLASTIC"/>
    <property type="match status" value="1"/>
</dbReference>
<name>A0AA35W4T8_GEOBA</name>
<dbReference type="InterPro" id="IPR001940">
    <property type="entry name" value="Peptidase_S1C"/>
</dbReference>
<protein>
    <submittedName>
        <fullName evidence="5">Uncharacterized serine protease YyxA</fullName>
    </submittedName>
</protein>
<dbReference type="InterPro" id="IPR051201">
    <property type="entry name" value="Chloro_Bact_Ser_Proteases"/>
</dbReference>
<comment type="similarity">
    <text evidence="1">Belongs to the peptidase S1C family.</text>
</comment>
<dbReference type="SUPFAM" id="SSF50494">
    <property type="entry name" value="Trypsin-like serine proteases"/>
    <property type="match status" value="1"/>
</dbReference>
<feature type="compositionally biased region" description="Low complexity" evidence="4">
    <location>
        <begin position="172"/>
        <end position="190"/>
    </location>
</feature>
<evidence type="ECO:0000313" key="6">
    <source>
        <dbReference type="Proteomes" id="UP001174909"/>
    </source>
</evidence>
<organism evidence="5 6">
    <name type="scientific">Geodia barretti</name>
    <name type="common">Barrett's horny sponge</name>
    <dbReference type="NCBI Taxonomy" id="519541"/>
    <lineage>
        <taxon>Eukaryota</taxon>
        <taxon>Metazoa</taxon>
        <taxon>Porifera</taxon>
        <taxon>Demospongiae</taxon>
        <taxon>Heteroscleromorpha</taxon>
        <taxon>Tetractinellida</taxon>
        <taxon>Astrophorina</taxon>
        <taxon>Geodiidae</taxon>
        <taxon>Geodia</taxon>
    </lineage>
</organism>
<evidence type="ECO:0000256" key="4">
    <source>
        <dbReference type="SAM" id="MobiDB-lite"/>
    </source>
</evidence>
<dbReference type="EMBL" id="CASHTH010000492">
    <property type="protein sequence ID" value="CAI8002678.1"/>
    <property type="molecule type" value="Genomic_DNA"/>
</dbReference>
<dbReference type="GO" id="GO:0004252">
    <property type="term" value="F:serine-type endopeptidase activity"/>
    <property type="evidence" value="ECO:0007669"/>
    <property type="project" value="InterPro"/>
</dbReference>
<proteinExistence type="inferred from homology"/>
<dbReference type="InterPro" id="IPR009003">
    <property type="entry name" value="Peptidase_S1_PA"/>
</dbReference>
<reference evidence="5" key="1">
    <citation type="submission" date="2023-03" db="EMBL/GenBank/DDBJ databases">
        <authorList>
            <person name="Steffen K."/>
            <person name="Cardenas P."/>
        </authorList>
    </citation>
    <scope>NUCLEOTIDE SEQUENCE</scope>
</reference>
<dbReference type="AlphaFoldDB" id="A0AA35W4T8"/>
<sequence>MVKNVRPAVGQTGYVITNHHVVEGYSQVNVVVNDSSTYRGTVQGSDRVRDLAVVSICCDRFRALPFGDASRLEPGDEVVAIGYALGLSGQASITRGIVSAMRYDNRRQSNVIQTDAAINPGNSGGPMLSMTGEILGINTFRIDESDSGRAAEGLGFAVSETTVRQRLPALKTARAAPTSTPTRRPAPTSSFGAYGFGPTSGELWHDPSDGLIKTEFADVFVSDLLVWATFVNPYSAASHGWDYGFIIRGTGAGVYAAEMVQIVVTSRGRWELSSRQGASSGSRVIARGTLNSFDTSAGGRNRLWVAALGGRGLLFVNGEFISSLDLSQITGAGDVAIITGAFTGNEVAGAVTRFEDFQVSHLRKSYGPASGTLQGEPEFIATHSSGVWTRNLVAEATFTSPRGNDWDYGFTIRNPESSRLEAVGIDGLGRWFHKSRDVGDAVYQDISSGLLRAHGVTLGGRNHLVLVALEDVGWFS</sequence>
<evidence type="ECO:0000313" key="5">
    <source>
        <dbReference type="EMBL" id="CAI8002678.1"/>
    </source>
</evidence>
<comment type="caution">
    <text evidence="5">The sequence shown here is derived from an EMBL/GenBank/DDBJ whole genome shotgun (WGS) entry which is preliminary data.</text>
</comment>
<accession>A0AA35W4T8</accession>
<gene>
    <name evidence="5" type="ORF">GBAR_LOCUS3454</name>
</gene>
<dbReference type="PRINTS" id="PR00834">
    <property type="entry name" value="PROTEASES2C"/>
</dbReference>
<keyword evidence="6" id="KW-1185">Reference proteome</keyword>
<dbReference type="GO" id="GO:0006508">
    <property type="term" value="P:proteolysis"/>
    <property type="evidence" value="ECO:0007669"/>
    <property type="project" value="UniProtKB-KW"/>
</dbReference>
<evidence type="ECO:0000256" key="3">
    <source>
        <dbReference type="ARBA" id="ARBA00022801"/>
    </source>
</evidence>
<evidence type="ECO:0000256" key="1">
    <source>
        <dbReference type="ARBA" id="ARBA00010541"/>
    </source>
</evidence>
<keyword evidence="3" id="KW-0378">Hydrolase</keyword>
<dbReference type="Pfam" id="PF13365">
    <property type="entry name" value="Trypsin_2"/>
    <property type="match status" value="1"/>
</dbReference>
<feature type="region of interest" description="Disordered" evidence="4">
    <location>
        <begin position="170"/>
        <end position="191"/>
    </location>
</feature>
<dbReference type="Proteomes" id="UP001174909">
    <property type="component" value="Unassembled WGS sequence"/>
</dbReference>